<evidence type="ECO:0000313" key="3">
    <source>
        <dbReference type="Proteomes" id="UP001498421"/>
    </source>
</evidence>
<feature type="region of interest" description="Disordered" evidence="1">
    <location>
        <begin position="621"/>
        <end position="682"/>
    </location>
</feature>
<feature type="region of interest" description="Disordered" evidence="1">
    <location>
        <begin position="81"/>
        <end position="175"/>
    </location>
</feature>
<dbReference type="PANTHER" id="PTHR11440">
    <property type="entry name" value="LECITHIN-CHOLESTEROL ACYLTRANSFERASE-RELATED"/>
    <property type="match status" value="1"/>
</dbReference>
<dbReference type="SUPFAM" id="SSF53474">
    <property type="entry name" value="alpha/beta-Hydrolases"/>
    <property type="match status" value="1"/>
</dbReference>
<comment type="caution">
    <text evidence="2">The sequence shown here is derived from an EMBL/GenBank/DDBJ whole genome shotgun (WGS) entry which is preliminary data.</text>
</comment>
<evidence type="ECO:0000313" key="2">
    <source>
        <dbReference type="EMBL" id="KAK7427090.1"/>
    </source>
</evidence>
<dbReference type="Proteomes" id="UP001498421">
    <property type="component" value="Unassembled WGS sequence"/>
</dbReference>
<dbReference type="EMBL" id="JAZAVK010000057">
    <property type="protein sequence ID" value="KAK7427090.1"/>
    <property type="molecule type" value="Genomic_DNA"/>
</dbReference>
<name>A0ABR1I0R4_9HYPO</name>
<evidence type="ECO:0008006" key="4">
    <source>
        <dbReference type="Google" id="ProtNLM"/>
    </source>
</evidence>
<feature type="compositionally biased region" description="Low complexity" evidence="1">
    <location>
        <begin position="215"/>
        <end position="233"/>
    </location>
</feature>
<protein>
    <recommendedName>
        <fullName evidence="4">AB hydrolase-1 domain-containing protein</fullName>
    </recommendedName>
</protein>
<evidence type="ECO:0000256" key="1">
    <source>
        <dbReference type="SAM" id="MobiDB-lite"/>
    </source>
</evidence>
<dbReference type="Gene3D" id="3.40.50.1820">
    <property type="entry name" value="alpha/beta hydrolase"/>
    <property type="match status" value="1"/>
</dbReference>
<feature type="region of interest" description="Disordered" evidence="1">
    <location>
        <begin position="205"/>
        <end position="272"/>
    </location>
</feature>
<proteinExistence type="predicted"/>
<feature type="compositionally biased region" description="Low complexity" evidence="1">
    <location>
        <begin position="252"/>
        <end position="269"/>
    </location>
</feature>
<organism evidence="2 3">
    <name type="scientific">Neonectria magnoliae</name>
    <dbReference type="NCBI Taxonomy" id="2732573"/>
    <lineage>
        <taxon>Eukaryota</taxon>
        <taxon>Fungi</taxon>
        <taxon>Dikarya</taxon>
        <taxon>Ascomycota</taxon>
        <taxon>Pezizomycotina</taxon>
        <taxon>Sordariomycetes</taxon>
        <taxon>Hypocreomycetidae</taxon>
        <taxon>Hypocreales</taxon>
        <taxon>Nectriaceae</taxon>
        <taxon>Neonectria</taxon>
    </lineage>
</organism>
<reference evidence="2 3" key="1">
    <citation type="journal article" date="2025" name="Microbiol. Resour. Announc.">
        <title>Draft genome sequences for Neonectria magnoliae and Neonectria punicea, canker pathogens of Liriodendron tulipifera and Acer saccharum in West Virginia.</title>
        <authorList>
            <person name="Petronek H.M."/>
            <person name="Kasson M.T."/>
            <person name="Metheny A.M."/>
            <person name="Stauder C.M."/>
            <person name="Lovett B."/>
            <person name="Lynch S.C."/>
            <person name="Garnas J.R."/>
            <person name="Kasson L.R."/>
            <person name="Stajich J.E."/>
        </authorList>
    </citation>
    <scope>NUCLEOTIDE SEQUENCE [LARGE SCALE GENOMIC DNA]</scope>
    <source>
        <strain evidence="2 3">NRRL 64651</strain>
    </source>
</reference>
<feature type="compositionally biased region" description="Polar residues" evidence="1">
    <location>
        <begin position="624"/>
        <end position="633"/>
    </location>
</feature>
<keyword evidence="3" id="KW-1185">Reference proteome</keyword>
<gene>
    <name evidence="2" type="ORF">QQZ08_006359</name>
</gene>
<dbReference type="InterPro" id="IPR029058">
    <property type="entry name" value="AB_hydrolase_fold"/>
</dbReference>
<feature type="compositionally biased region" description="Polar residues" evidence="1">
    <location>
        <begin position="653"/>
        <end position="664"/>
    </location>
</feature>
<sequence>MADQVTMASVLIEPSQGSRVPALDTLDTLDVQDDNSIIRNQDEAEALLQPALSAVARHLTSQNTPAVEKVAALDKHGGGFFEVLSDADGDGDGDGNSSPEPTPSPSSPEPAQIPQKPRLGELPSNQPIRDPFPSPWQARPKPLQIKAFTSRPSKGALVSAFGPTRNRSRSAGQEALRRISKAFPSLSSPSHLLPSLPSSSFFSSFAEKPSTGIPSKLNQSSSSSQFKSTRKNSNPISSQTPQARARTYPTQAKAASPLSISASASASAARPKMLRRVTSDDSMLYHSLSRASSLGDDEQFHHVREMVNTRFMALKDSLPDVPNFKMPNVSKLYQQARQSSLSLHTVHSTDALGQSNLPRENRTTSKDSSTALDRVLEELTGDIVIMGGYRGSVLRSAEAPHQQLWAPVKLGLNMRKANLEVGLEDEDEEKMEETIIPSGMLTHIGPIDISRKFIKKLQSCDNARAGKLRIWDYGYDWRLSPHLLSLKLQEYLEKLPSNQPATPAQSRGALVIAHSLGGLITRHAVNQRPELFSSVLFAGVPQRCVNILNPMRHGDVVLFNEKLLTAQVNFSIRTSFVFLPEDGFCFVDKNTGEEYPIDFYNPQEWIKYRLSPCMQPTLPAYNRPASSSFSSRIPKSLRARADSKTDKQPPSPTTASRNPLTPQLNGGAAHQTEPMPSDPERERNLKYLTKTLAAVRKFRSELAHSPAHQEANVYPPLALIYGKSIPTVYAAQVTNRDGIPCQDAYDDLLFRPGDGVVLAKEAMLPDGYSLVRGGRVCTERGHITMLGDMPAMGRALAALVRGRRKGIGLGNDSEEVKGQ</sequence>
<accession>A0ABR1I0R4</accession>